<evidence type="ECO:0000313" key="10">
    <source>
        <dbReference type="EMBL" id="KAF2816511.1"/>
    </source>
</evidence>
<dbReference type="AlphaFoldDB" id="A0A6A6Z5Y9"/>
<reference evidence="12" key="2">
    <citation type="submission" date="2020-04" db="EMBL/GenBank/DDBJ databases">
        <authorList>
            <consortium name="NCBI Genome Project"/>
        </authorList>
    </citation>
    <scope>NUCLEOTIDE SEQUENCE</scope>
    <source>
        <strain evidence="12">CBS 304.34</strain>
    </source>
</reference>
<evidence type="ECO:0000256" key="5">
    <source>
        <dbReference type="ARBA" id="ARBA00023242"/>
    </source>
</evidence>
<dbReference type="OrthoDB" id="436637at2759"/>
<dbReference type="InterPro" id="IPR050358">
    <property type="entry name" value="RSE1/DDB1/CFT1"/>
</dbReference>
<name>A0A6A6Z5Y9_9PEZI</name>
<keyword evidence="5" id="KW-0539">Nucleus</keyword>
<dbReference type="GO" id="GO:0003676">
    <property type="term" value="F:nucleic acid binding"/>
    <property type="evidence" value="ECO:0007669"/>
    <property type="project" value="InterPro"/>
</dbReference>
<protein>
    <recommendedName>
        <fullName evidence="13">Pre-mRNA-splicing factor rse1</fullName>
    </recommendedName>
</protein>
<dbReference type="EMBL" id="MU003693">
    <property type="protein sequence ID" value="KAF2816511.1"/>
    <property type="molecule type" value="Genomic_DNA"/>
</dbReference>
<evidence type="ECO:0000313" key="11">
    <source>
        <dbReference type="Proteomes" id="UP000504636"/>
    </source>
</evidence>
<dbReference type="InterPro" id="IPR004871">
    <property type="entry name" value="RSE1/DDB1/CPSF1_C"/>
</dbReference>
<dbReference type="FunFam" id="2.130.10.10:FF:000031">
    <property type="entry name" value="Splicing factor 3b subunit 3"/>
    <property type="match status" value="1"/>
</dbReference>
<comment type="subcellular location">
    <subcellularLocation>
        <location evidence="1">Nucleus</location>
    </subcellularLocation>
</comment>
<evidence type="ECO:0000256" key="6">
    <source>
        <dbReference type="ARBA" id="ARBA00038266"/>
    </source>
</evidence>
<evidence type="ECO:0000256" key="3">
    <source>
        <dbReference type="ARBA" id="ARBA00022728"/>
    </source>
</evidence>
<comment type="similarity">
    <text evidence="6">Belongs to the RSE1 family.</text>
</comment>
<keyword evidence="2" id="KW-0507">mRNA processing</keyword>
<organism evidence="10">
    <name type="scientific">Mytilinidion resinicola</name>
    <dbReference type="NCBI Taxonomy" id="574789"/>
    <lineage>
        <taxon>Eukaryota</taxon>
        <taxon>Fungi</taxon>
        <taxon>Dikarya</taxon>
        <taxon>Ascomycota</taxon>
        <taxon>Pezizomycotina</taxon>
        <taxon>Dothideomycetes</taxon>
        <taxon>Pleosporomycetidae</taxon>
        <taxon>Mytilinidiales</taxon>
        <taxon>Mytilinidiaceae</taxon>
        <taxon>Mytilinidion</taxon>
    </lineage>
</organism>
<dbReference type="Pfam" id="PF10433">
    <property type="entry name" value="Beta-prop_RSE1_1st"/>
    <property type="match status" value="1"/>
</dbReference>
<evidence type="ECO:0000256" key="4">
    <source>
        <dbReference type="ARBA" id="ARBA00023187"/>
    </source>
</evidence>
<dbReference type="Gene3D" id="2.130.10.10">
    <property type="entry name" value="YVTN repeat-like/Quinoprotein amine dehydrogenase"/>
    <property type="match status" value="3"/>
</dbReference>
<accession>A0A6A6Z5Y9</accession>
<keyword evidence="4" id="KW-0508">mRNA splicing</keyword>
<sequence>MASVLSSLCMYSLTLSPPSATTQAIVGDFAGLGRQQILSANGSLLTIFEVSRLQNGFIIHHTHDIFGIIRGIASYRPHSAKKDFIIVSSDSGRVVVLEYVHEKKQFEQIHLETFGKSGVRRVIPGQYLVADPKGRACMLASVEKNKLVWILNRHPTQGFTISSPLEAHKPQTFVYALLGLDVGYENPIFAALEVDYSEIEQDATGVAYEEYEKQLVYYQLDLGLNHVVRLWADTVDRTSHILFRVPGGTNGPSGALVCGVDNITYRHMNQEAFRVVIPRRSGATENPNRRRQIVAGTMYSIKGGGFFYLLQTEDGDLFKVALELEETKANPNGAVKRLKIKYFDTVPVASSLCLLRSGFLFVACESGSRILYELEALGDADDDPWFHSDNYPADPAVDAKPAFFQPRPLRNLNPVETMQDLNPVMAAKVVNLSNEDAPQIYTLCGTGARSSLKTVRNSLAVLDLVESQLPQPASAVWTTKMTVDDVHDSYIVLSLVSMTLVLSIGEDVEEVTDSGFMKETTTLAVQQWGPDNLLQIHPRGIRHINADKVASDWHAPQHRTIVTCATNNRQVAIALSSGEIYYFECDSDGALAKSTDESKMDGTILCLGLGQIPEGRVRSDLLAVGTDDQAIQILSLVPDARTGHRLKQQSIQLTSSPPSSLAIMSMKDRSSQGSTLYLHVGLISGIYIRTALDEHDGTMSEIRKKFLGHKPVKIVPCVVKKENAILILTSRPWLGYSDPKNNSLALTPISYLPLESAWTFSSSQFEGMIGIHEDELRIFAIDEIRSNITQDSIPLTYTPHRFVSHNSLFYVIERENHTLAPKMRQQLIEDAKHKAIESGKKNGVTKEEDDETELLPENFGYPYSEFHWSSCIEIVDPVEGKAVVKSFELDNNEAAVSIVMVPFDSRESETFLAVGTGKNIGWPATQHENFIRIYRILENGRSLELVHKTKLPKLPLALLAFKGMLAVGLGPDLALYDIGMKQLLRKSLLEKATPSCIMQLHTQGSRIVCADQRESLTYVVHKGQGNRLIAFVDDSIARYTTCSGMTDYETTVGGDKFGNIWMLRCPPDVSTNADEEGEGIHLLQKGYLGGTPNRFELMMHYFTQDIPMAVQKTPLTPGGEDVIFWAGLQGTLGVFVPFGRRKDLTMFQELELAMRKEDKPLAGRDHLAYRGYYAPVKGVVDGDLCERFLLLSRDQKQAIAVAIEGNWPVEKIEASIWTMRGLLAF</sequence>
<dbReference type="FunFam" id="2.130.10.10:FF:001143">
    <property type="entry name" value="Pre-mRNA-splicing factor rse-1, putative"/>
    <property type="match status" value="1"/>
</dbReference>
<dbReference type="Pfam" id="PF23726">
    <property type="entry name" value="Beta-prop_RSE1_2nd"/>
    <property type="match status" value="1"/>
</dbReference>
<dbReference type="RefSeq" id="XP_033583475.1">
    <property type="nucleotide sequence ID" value="XM_033717412.1"/>
</dbReference>
<dbReference type="GO" id="GO:0008380">
    <property type="term" value="P:RNA splicing"/>
    <property type="evidence" value="ECO:0007669"/>
    <property type="project" value="UniProtKB-KW"/>
</dbReference>
<evidence type="ECO:0000259" key="8">
    <source>
        <dbReference type="Pfam" id="PF10433"/>
    </source>
</evidence>
<feature type="domain" description="RSE1/DDB1/CPSF1 second beta-propeller" evidence="9">
    <location>
        <begin position="464"/>
        <end position="780"/>
    </location>
</feature>
<dbReference type="Pfam" id="PF03178">
    <property type="entry name" value="CPSF_A"/>
    <property type="match status" value="1"/>
</dbReference>
<feature type="domain" description="RSE1/DDB1/CPSF1 C-terminal" evidence="7">
    <location>
        <begin position="870"/>
        <end position="1189"/>
    </location>
</feature>
<evidence type="ECO:0000259" key="7">
    <source>
        <dbReference type="Pfam" id="PF03178"/>
    </source>
</evidence>
<reference evidence="12" key="3">
    <citation type="submission" date="2025-04" db="UniProtKB">
        <authorList>
            <consortium name="RefSeq"/>
        </authorList>
    </citation>
    <scope>IDENTIFICATION</scope>
    <source>
        <strain evidence="12">CBS 304.34</strain>
    </source>
</reference>
<dbReference type="GO" id="GO:0006397">
    <property type="term" value="P:mRNA processing"/>
    <property type="evidence" value="ECO:0007669"/>
    <property type="project" value="UniProtKB-KW"/>
</dbReference>
<dbReference type="InterPro" id="IPR015943">
    <property type="entry name" value="WD40/YVTN_repeat-like_dom_sf"/>
</dbReference>
<dbReference type="PANTHER" id="PTHR10644">
    <property type="entry name" value="DNA REPAIR/RNA PROCESSING CPSF FAMILY"/>
    <property type="match status" value="1"/>
</dbReference>
<dbReference type="GO" id="GO:0005681">
    <property type="term" value="C:spliceosomal complex"/>
    <property type="evidence" value="ECO:0007669"/>
    <property type="project" value="UniProtKB-KW"/>
</dbReference>
<gene>
    <name evidence="10 12" type="ORF">BDZ99DRAFT_433829</name>
</gene>
<evidence type="ECO:0000259" key="9">
    <source>
        <dbReference type="Pfam" id="PF23726"/>
    </source>
</evidence>
<dbReference type="InterPro" id="IPR018846">
    <property type="entry name" value="Beta-prop_RSE1/DDB1/CPSF1_1st"/>
</dbReference>
<dbReference type="InterPro" id="IPR058543">
    <property type="entry name" value="Beta-prop_RSE1/DDB1/CPSF1_2nd"/>
</dbReference>
<evidence type="ECO:0000256" key="2">
    <source>
        <dbReference type="ARBA" id="ARBA00022664"/>
    </source>
</evidence>
<keyword evidence="11" id="KW-1185">Reference proteome</keyword>
<evidence type="ECO:0008006" key="13">
    <source>
        <dbReference type="Google" id="ProtNLM"/>
    </source>
</evidence>
<dbReference type="Gene3D" id="1.10.150.910">
    <property type="match status" value="1"/>
</dbReference>
<dbReference type="GeneID" id="54458305"/>
<proteinExistence type="inferred from homology"/>
<feature type="domain" description="RSE1/DDB1/CPSF1 first beta-propeller" evidence="8">
    <location>
        <begin position="22"/>
        <end position="418"/>
    </location>
</feature>
<reference evidence="10 12" key="1">
    <citation type="journal article" date="2020" name="Stud. Mycol.">
        <title>101 Dothideomycetes genomes: a test case for predicting lifestyles and emergence of pathogens.</title>
        <authorList>
            <person name="Haridas S."/>
            <person name="Albert R."/>
            <person name="Binder M."/>
            <person name="Bloem J."/>
            <person name="Labutti K."/>
            <person name="Salamov A."/>
            <person name="Andreopoulos B."/>
            <person name="Baker S."/>
            <person name="Barry K."/>
            <person name="Bills G."/>
            <person name="Bluhm B."/>
            <person name="Cannon C."/>
            <person name="Castanera R."/>
            <person name="Culley D."/>
            <person name="Daum C."/>
            <person name="Ezra D."/>
            <person name="Gonzalez J."/>
            <person name="Henrissat B."/>
            <person name="Kuo A."/>
            <person name="Liang C."/>
            <person name="Lipzen A."/>
            <person name="Lutzoni F."/>
            <person name="Magnuson J."/>
            <person name="Mondo S."/>
            <person name="Nolan M."/>
            <person name="Ohm R."/>
            <person name="Pangilinan J."/>
            <person name="Park H.-J."/>
            <person name="Ramirez L."/>
            <person name="Alfaro M."/>
            <person name="Sun H."/>
            <person name="Tritt A."/>
            <person name="Yoshinaga Y."/>
            <person name="Zwiers L.-H."/>
            <person name="Turgeon B."/>
            <person name="Goodwin S."/>
            <person name="Spatafora J."/>
            <person name="Crous P."/>
            <person name="Grigoriev I."/>
        </authorList>
    </citation>
    <scope>NUCLEOTIDE SEQUENCE</scope>
    <source>
        <strain evidence="10 12">CBS 304.34</strain>
    </source>
</reference>
<keyword evidence="3" id="KW-0747">Spliceosome</keyword>
<evidence type="ECO:0000256" key="1">
    <source>
        <dbReference type="ARBA" id="ARBA00004123"/>
    </source>
</evidence>
<evidence type="ECO:0000313" key="12">
    <source>
        <dbReference type="RefSeq" id="XP_033583475.1"/>
    </source>
</evidence>
<dbReference type="Proteomes" id="UP000504636">
    <property type="component" value="Unplaced"/>
</dbReference>